<proteinExistence type="predicted"/>
<reference evidence="1 2" key="1">
    <citation type="submission" date="2024-02" db="EMBL/GenBank/DDBJ databases">
        <authorList>
            <person name="Chen Y."/>
            <person name="Shah S."/>
            <person name="Dougan E. K."/>
            <person name="Thang M."/>
            <person name="Chan C."/>
        </authorList>
    </citation>
    <scope>NUCLEOTIDE SEQUENCE [LARGE SCALE GENOMIC DNA]</scope>
</reference>
<sequence length="290" mass="34380">MAWALEKSRESKQRMQSRVGTQGFLCYRQQVTAAEILFGSAPFQVHPHHMKAPLHGQRSRCVHSHAFCGSEVMQEDILMIFASTLLKKMMAAWVHEVLHYSSSQDFVQSIRMLFEQAKRREKHRSMDAWKGAATRCRCLREHQLRVSHQRCNQTLARAIRLWEQRWSKWVRHRRSLQEFDVACWHRICRRAMDAWVKVLQLEAIAAKVRSSLNLRLQLMVFQVWVAQWHHDRKESVLLRLSALFLRKRGLKCGVRAFQRNVCSETRKRALAEAQERFRLEAELDRRKVAK</sequence>
<comment type="caution">
    <text evidence="1">The sequence shown here is derived from an EMBL/GenBank/DDBJ whole genome shotgun (WGS) entry which is preliminary data.</text>
</comment>
<dbReference type="EMBL" id="CAXAMN010015102">
    <property type="protein sequence ID" value="CAK9044966.1"/>
    <property type="molecule type" value="Genomic_DNA"/>
</dbReference>
<protein>
    <recommendedName>
        <fullName evidence="3">Sfi1 spindle body domain-containing protein</fullName>
    </recommendedName>
</protein>
<organism evidence="1 2">
    <name type="scientific">Durusdinium trenchii</name>
    <dbReference type="NCBI Taxonomy" id="1381693"/>
    <lineage>
        <taxon>Eukaryota</taxon>
        <taxon>Sar</taxon>
        <taxon>Alveolata</taxon>
        <taxon>Dinophyceae</taxon>
        <taxon>Suessiales</taxon>
        <taxon>Symbiodiniaceae</taxon>
        <taxon>Durusdinium</taxon>
    </lineage>
</organism>
<dbReference type="Proteomes" id="UP001642484">
    <property type="component" value="Unassembled WGS sequence"/>
</dbReference>
<evidence type="ECO:0008006" key="3">
    <source>
        <dbReference type="Google" id="ProtNLM"/>
    </source>
</evidence>
<evidence type="ECO:0000313" key="2">
    <source>
        <dbReference type="Proteomes" id="UP001642484"/>
    </source>
</evidence>
<keyword evidence="2" id="KW-1185">Reference proteome</keyword>
<evidence type="ECO:0000313" key="1">
    <source>
        <dbReference type="EMBL" id="CAK9044966.1"/>
    </source>
</evidence>
<feature type="non-terminal residue" evidence="1">
    <location>
        <position position="290"/>
    </location>
</feature>
<accession>A0ABP0M0F0</accession>
<name>A0ABP0M0F0_9DINO</name>
<gene>
    <name evidence="1" type="ORF">CCMP2556_LOCUS23579</name>
</gene>